<name>A0A239ZNG1_CLOCO</name>
<gene>
    <name evidence="1" type="ORF">NCTC13028_02586</name>
</gene>
<dbReference type="Gene3D" id="3.40.50.10150">
    <property type="entry name" value="B12-dependent dehydatase associated subunit"/>
    <property type="match status" value="1"/>
</dbReference>
<dbReference type="AlphaFoldDB" id="A0A239ZNG1"/>
<organism evidence="1 2">
    <name type="scientific">Clostridium cochlearium</name>
    <dbReference type="NCBI Taxonomy" id="1494"/>
    <lineage>
        <taxon>Bacteria</taxon>
        <taxon>Bacillati</taxon>
        <taxon>Bacillota</taxon>
        <taxon>Clostridia</taxon>
        <taxon>Eubacteriales</taxon>
        <taxon>Clostridiaceae</taxon>
        <taxon>Clostridium</taxon>
    </lineage>
</organism>
<dbReference type="RefSeq" id="WP_095177535.1">
    <property type="nucleotide sequence ID" value="NZ_CP173238.1"/>
</dbReference>
<sequence length="146" mass="16873">MNDQIDRQCIKLHNYRGNENVLLEILAGMEEEGIPYEVKNIEFEDVIKQAYDASQESRMGIGIAINGTKVVLHYVKLKEREPLIVKEIDSSHWDSARIIGCNAARLYKIMPFKSLNEKLQSCENIEESIRKIVIDILEKFFKEGCK</sequence>
<dbReference type="InterPro" id="IPR010254">
    <property type="entry name" value="B12-dep_deHydtase_bsu"/>
</dbReference>
<dbReference type="InterPro" id="IPR003208">
    <property type="entry name" value="Dehydtase/Dehydtase_re"/>
</dbReference>
<dbReference type="EMBL" id="UAWC01000027">
    <property type="protein sequence ID" value="SQB36776.1"/>
    <property type="molecule type" value="Genomic_DNA"/>
</dbReference>
<dbReference type="Proteomes" id="UP000250223">
    <property type="component" value="Unassembled WGS sequence"/>
</dbReference>
<dbReference type="GeneID" id="70576725"/>
<accession>A0A239ZNG1</accession>
<proteinExistence type="predicted"/>
<dbReference type="Pfam" id="PF02288">
    <property type="entry name" value="Dehydratase_MU"/>
    <property type="match status" value="1"/>
</dbReference>
<protein>
    <submittedName>
        <fullName evidence="1">Glycerol dehydratase reactivation factor, small subunit</fullName>
    </submittedName>
</protein>
<evidence type="ECO:0000313" key="1">
    <source>
        <dbReference type="EMBL" id="SQB36776.1"/>
    </source>
</evidence>
<reference evidence="1 2" key="1">
    <citation type="submission" date="2018-06" db="EMBL/GenBank/DDBJ databases">
        <authorList>
            <consortium name="Pathogen Informatics"/>
            <person name="Doyle S."/>
        </authorList>
    </citation>
    <scope>NUCLEOTIDE SEQUENCE [LARGE SCALE GENOMIC DNA]</scope>
    <source>
        <strain evidence="1 2">NCTC13028</strain>
    </source>
</reference>
<dbReference type="SUPFAM" id="SSF52968">
    <property type="entry name" value="B12-dependent dehydatase associated subunit"/>
    <property type="match status" value="1"/>
</dbReference>
<evidence type="ECO:0000313" key="2">
    <source>
        <dbReference type="Proteomes" id="UP000250223"/>
    </source>
</evidence>